<keyword evidence="7 8" id="KW-0472">Membrane</keyword>
<accession>A0ABP0J3W8</accession>
<keyword evidence="4 8" id="KW-0812">Transmembrane</keyword>
<dbReference type="PANTHER" id="PTHR33281:SF19">
    <property type="entry name" value="VOLTAGE-DEPENDENT ANION CHANNEL-FORMING PROTEIN YNEE"/>
    <property type="match status" value="1"/>
</dbReference>
<evidence type="ECO:0000256" key="1">
    <source>
        <dbReference type="ARBA" id="ARBA00004651"/>
    </source>
</evidence>
<organism evidence="9 10">
    <name type="scientific">Durusdinium trenchii</name>
    <dbReference type="NCBI Taxonomy" id="1381693"/>
    <lineage>
        <taxon>Eukaryota</taxon>
        <taxon>Sar</taxon>
        <taxon>Alveolata</taxon>
        <taxon>Dinophyceae</taxon>
        <taxon>Suessiales</taxon>
        <taxon>Symbiodiniaceae</taxon>
        <taxon>Durusdinium</taxon>
    </lineage>
</organism>
<proteinExistence type="predicted"/>
<name>A0ABP0J3W8_9DINO</name>
<dbReference type="Pfam" id="PF25539">
    <property type="entry name" value="Bestrophin_2"/>
    <property type="match status" value="1"/>
</dbReference>
<evidence type="ECO:0000313" key="9">
    <source>
        <dbReference type="EMBL" id="CAK9009008.1"/>
    </source>
</evidence>
<dbReference type="PANTHER" id="PTHR33281">
    <property type="entry name" value="UPF0187 PROTEIN YNEE"/>
    <property type="match status" value="1"/>
</dbReference>
<protein>
    <submittedName>
        <fullName evidence="9">Uncharacterized protein</fullName>
    </submittedName>
</protein>
<gene>
    <name evidence="9" type="ORF">CCMP2556_LOCUS9486</name>
</gene>
<feature type="transmembrane region" description="Helical" evidence="8">
    <location>
        <begin position="150"/>
        <end position="167"/>
    </location>
</feature>
<reference evidence="9 10" key="1">
    <citation type="submission" date="2024-02" db="EMBL/GenBank/DDBJ databases">
        <authorList>
            <person name="Chen Y."/>
            <person name="Shah S."/>
            <person name="Dougan E. K."/>
            <person name="Thang M."/>
            <person name="Chan C."/>
        </authorList>
    </citation>
    <scope>NUCLEOTIDE SEQUENCE [LARGE SCALE GENOMIC DNA]</scope>
</reference>
<evidence type="ECO:0000256" key="4">
    <source>
        <dbReference type="ARBA" id="ARBA00022692"/>
    </source>
</evidence>
<evidence type="ECO:0000256" key="6">
    <source>
        <dbReference type="ARBA" id="ARBA00023065"/>
    </source>
</evidence>
<comment type="caution">
    <text evidence="9">The sequence shown here is derived from an EMBL/GenBank/DDBJ whole genome shotgun (WGS) entry which is preliminary data.</text>
</comment>
<evidence type="ECO:0000256" key="5">
    <source>
        <dbReference type="ARBA" id="ARBA00022989"/>
    </source>
</evidence>
<keyword evidence="10" id="KW-1185">Reference proteome</keyword>
<comment type="subcellular location">
    <subcellularLocation>
        <location evidence="1">Cell membrane</location>
        <topology evidence="1">Multi-pass membrane protein</topology>
    </subcellularLocation>
</comment>
<sequence length="468" mass="52189">MLGASRRQAQARRRGSALSLGVALRGHGRGRIVLILATTMTFATTSWSFTPRPTGGVGLQAVRRPVRMGHARAGRRWAREESRIARPGLGELLPLCVAVAPALAYQLVGPEDGRRARVAPPAATESHDILDSIIRVGLQPDLLLRLRKPLTFLNFISAAVFIFHFYFLPGGSLVLPIEPFVACTFFLGILLAHRVTRATERFQRGQQAWSDLVNVTRNLNRQSHVWADRESFMVFSHWLPAFPAALLWDLRKLEEEELELVLQRSKGPGSFEAFDGGITEREIAQVLTRPPGMSAASFVLRKLQVSASKLKLPEGEDAVMQDALTQLSEAAETCESSRDEAVPEILQESARWLFLWLAVLPFILPTQLQVGVVLAQQVLAFGLLGIEDVAIQLEEPFVLLPMEGPCSALAKECQALRSNWRRMRKGSEPRKMPATPRKYPVLFPRHDRIYPCYEDESKPGEDDEVILL</sequence>
<evidence type="ECO:0000313" key="10">
    <source>
        <dbReference type="Proteomes" id="UP001642484"/>
    </source>
</evidence>
<keyword evidence="2" id="KW-0813">Transport</keyword>
<dbReference type="EMBL" id="CAXAMN010004413">
    <property type="protein sequence ID" value="CAK9009008.1"/>
    <property type="molecule type" value="Genomic_DNA"/>
</dbReference>
<evidence type="ECO:0000256" key="2">
    <source>
        <dbReference type="ARBA" id="ARBA00022448"/>
    </source>
</evidence>
<keyword evidence="5 8" id="KW-1133">Transmembrane helix</keyword>
<keyword evidence="6" id="KW-0406">Ion transport</keyword>
<dbReference type="InterPro" id="IPR044669">
    <property type="entry name" value="YneE/VCCN1/2-like"/>
</dbReference>
<feature type="transmembrane region" description="Helical" evidence="8">
    <location>
        <begin position="173"/>
        <end position="192"/>
    </location>
</feature>
<evidence type="ECO:0000256" key="3">
    <source>
        <dbReference type="ARBA" id="ARBA00022475"/>
    </source>
</evidence>
<evidence type="ECO:0000256" key="7">
    <source>
        <dbReference type="ARBA" id="ARBA00023136"/>
    </source>
</evidence>
<evidence type="ECO:0000256" key="8">
    <source>
        <dbReference type="SAM" id="Phobius"/>
    </source>
</evidence>
<dbReference type="Proteomes" id="UP001642484">
    <property type="component" value="Unassembled WGS sequence"/>
</dbReference>
<keyword evidence="3" id="KW-1003">Cell membrane</keyword>